<dbReference type="SMART" id="SM00530">
    <property type="entry name" value="HTH_XRE"/>
    <property type="match status" value="1"/>
</dbReference>
<dbReference type="GO" id="GO:0005829">
    <property type="term" value="C:cytosol"/>
    <property type="evidence" value="ECO:0007669"/>
    <property type="project" value="TreeGrafter"/>
</dbReference>
<evidence type="ECO:0000256" key="1">
    <source>
        <dbReference type="ARBA" id="ARBA00023125"/>
    </source>
</evidence>
<keyword evidence="4" id="KW-1185">Reference proteome</keyword>
<organism evidence="3 4">
    <name type="scientific">Achromobacter aloeverae</name>
    <dbReference type="NCBI Taxonomy" id="1750518"/>
    <lineage>
        <taxon>Bacteria</taxon>
        <taxon>Pseudomonadati</taxon>
        <taxon>Pseudomonadota</taxon>
        <taxon>Betaproteobacteria</taxon>
        <taxon>Burkholderiales</taxon>
        <taxon>Alcaligenaceae</taxon>
        <taxon>Achromobacter</taxon>
    </lineage>
</organism>
<dbReference type="GO" id="GO:0003700">
    <property type="term" value="F:DNA-binding transcription factor activity"/>
    <property type="evidence" value="ECO:0007669"/>
    <property type="project" value="TreeGrafter"/>
</dbReference>
<dbReference type="Pfam" id="PF13560">
    <property type="entry name" value="HTH_31"/>
    <property type="match status" value="1"/>
</dbReference>
<evidence type="ECO:0000313" key="3">
    <source>
        <dbReference type="EMBL" id="RXN91030.1"/>
    </source>
</evidence>
<reference evidence="3 4" key="1">
    <citation type="journal article" date="2017" name="Int. J. Syst. Evol. Microbiol.">
        <title>Achromobacter aloeverae sp. nov., isolated from the root of Aloe vera (L.) Burm.f.</title>
        <authorList>
            <person name="Kuncharoen N."/>
            <person name="Muramatsu Y."/>
            <person name="Shibata C."/>
            <person name="Kamakura Y."/>
            <person name="Nakagawa Y."/>
            <person name="Tanasupawat S."/>
        </authorList>
    </citation>
    <scope>NUCLEOTIDE SEQUENCE [LARGE SCALE GENOMIC DNA]</scope>
    <source>
        <strain evidence="3 4">AVA-1</strain>
    </source>
</reference>
<dbReference type="Proteomes" id="UP000290849">
    <property type="component" value="Unassembled WGS sequence"/>
</dbReference>
<evidence type="ECO:0000259" key="2">
    <source>
        <dbReference type="PROSITE" id="PS50943"/>
    </source>
</evidence>
<dbReference type="GO" id="GO:0003677">
    <property type="term" value="F:DNA binding"/>
    <property type="evidence" value="ECO:0007669"/>
    <property type="project" value="UniProtKB-KW"/>
</dbReference>
<protein>
    <submittedName>
        <fullName evidence="3">XRE family transcriptional regulator</fullName>
    </submittedName>
</protein>
<dbReference type="CDD" id="cd02209">
    <property type="entry name" value="cupin_XRE_C"/>
    <property type="match status" value="1"/>
</dbReference>
<comment type="caution">
    <text evidence="3">The sequence shown here is derived from an EMBL/GenBank/DDBJ whole genome shotgun (WGS) entry which is preliminary data.</text>
</comment>
<dbReference type="Pfam" id="PF07883">
    <property type="entry name" value="Cupin_2"/>
    <property type="match status" value="1"/>
</dbReference>
<dbReference type="InterPro" id="IPR013096">
    <property type="entry name" value="Cupin_2"/>
</dbReference>
<dbReference type="SUPFAM" id="SSF51182">
    <property type="entry name" value="RmlC-like cupins"/>
    <property type="match status" value="1"/>
</dbReference>
<dbReference type="InterPro" id="IPR001387">
    <property type="entry name" value="Cro/C1-type_HTH"/>
</dbReference>
<dbReference type="SUPFAM" id="SSF47413">
    <property type="entry name" value="lambda repressor-like DNA-binding domains"/>
    <property type="match status" value="1"/>
</dbReference>
<evidence type="ECO:0000313" key="4">
    <source>
        <dbReference type="Proteomes" id="UP000290849"/>
    </source>
</evidence>
<dbReference type="InterPro" id="IPR011051">
    <property type="entry name" value="RmlC_Cupin_sf"/>
</dbReference>
<dbReference type="Gene3D" id="2.60.120.10">
    <property type="entry name" value="Jelly Rolls"/>
    <property type="match status" value="1"/>
</dbReference>
<dbReference type="CDD" id="cd00093">
    <property type="entry name" value="HTH_XRE"/>
    <property type="match status" value="1"/>
</dbReference>
<accession>A0A4Q1HLI0</accession>
<dbReference type="AlphaFoldDB" id="A0A4Q1HLI0"/>
<dbReference type="InterPro" id="IPR050807">
    <property type="entry name" value="TransReg_Diox_bact_type"/>
</dbReference>
<gene>
    <name evidence="3" type="ORF">C7R54_07480</name>
</gene>
<dbReference type="RefSeq" id="WP_129149589.1">
    <property type="nucleotide sequence ID" value="NZ_JBHSDO010000013.1"/>
</dbReference>
<dbReference type="InterPro" id="IPR010982">
    <property type="entry name" value="Lambda_DNA-bd_dom_sf"/>
</dbReference>
<feature type="domain" description="HTH cro/C1-type" evidence="2">
    <location>
        <begin position="20"/>
        <end position="74"/>
    </location>
</feature>
<sequence length="194" mass="20828">MTDTRPATPDSAALELGTRIKHARLARKMTLKDCAVKADCSESQVSKVERGLVAPSLAMLHRLAAALDTNVSYLIGERPAAGPVLRAGTRLISQFAHGQGGIQLERLDNAERGSLLQAHIHIIPPGARSDGQIEHLGEEVGIVLEGVVRLTLGDTQYTLHAGDAFHFPSQVPHGYENAGPEAARIYWVNTPATF</sequence>
<keyword evidence="1" id="KW-0238">DNA-binding</keyword>
<name>A0A4Q1HLI0_9BURK</name>
<dbReference type="InterPro" id="IPR014710">
    <property type="entry name" value="RmlC-like_jellyroll"/>
</dbReference>
<dbReference type="EMBL" id="PYAL01000002">
    <property type="protein sequence ID" value="RXN91030.1"/>
    <property type="molecule type" value="Genomic_DNA"/>
</dbReference>
<dbReference type="PANTHER" id="PTHR46797">
    <property type="entry name" value="HTH-TYPE TRANSCRIPTIONAL REGULATOR"/>
    <property type="match status" value="1"/>
</dbReference>
<dbReference type="OrthoDB" id="9814751at2"/>
<dbReference type="PANTHER" id="PTHR46797:SF1">
    <property type="entry name" value="METHYLPHOSPHONATE SYNTHASE"/>
    <property type="match status" value="1"/>
</dbReference>
<dbReference type="PROSITE" id="PS50943">
    <property type="entry name" value="HTH_CROC1"/>
    <property type="match status" value="1"/>
</dbReference>
<proteinExistence type="predicted"/>
<dbReference type="Gene3D" id="1.10.260.40">
    <property type="entry name" value="lambda repressor-like DNA-binding domains"/>
    <property type="match status" value="1"/>
</dbReference>